<proteinExistence type="predicted"/>
<name>A0ACC2ZZH4_9EURO</name>
<sequence length="912" mass="102304">MAAASVAHMLLPRQSVSTNANDDANVASSRGTSASASQLVSTLVPTLILAVAFFVVFLLLRTRFPRQYAPRTYLGALRKQERTPPLPNTLFGWLKPLNQIPDTYVLQHNSLDGFFLLRYLKMSVIMTLVGCLFTWPILFPINATGHANPPRQQLDILTIGNVDPYSNYGYRYYAHAIVAWIYISFIFYMVTREMIFYVNLRQAYLLSPLYAERMSSRTVLFQSVPTEFANEARIRQMFGEQLKNVWIASSTKELEDMVEERTKLAMKLEGAETKLVKLCNQARLKQIKKNGEADAAAMANTDPEFGRESGSVAARWISPKQRPTHRLKPLVGKKVDSINYCRERIGELNPLIERQQDIYRAGEAPPLNGVFVEFWRQTDAQAAYQMVTHHQALHMCPRVVGLQPGEVIWKNLGITWKTRTIRNIISIAIVVVTIIFWSIPVAVVGSISNVNFLATKIFFLKWILDIPTVILGLITGLLPSLALSILMSLLPPFLRFLGKFSGKPTLSLVELRCHESYFWFQVIQVFLVTTMTSAASSAVPQLLNNPGNIPQLLSQSLPASSNFYISYFILQGLTFASGALLQIAGLVLFHLLGKILDTTPRKMYNRWSQLSSLGWGTVFPVIELLTVISIAYSSIAPLMMGFSTIGLFLFYFAYRYNLLFVNTSQIDTKGLVYAKALKHTLVGCYLSVICLIGLFGVAAGGTGKGPLVMMIIFLIFMILYHISLLSAIDPLLHYLPRSLEAEEDALLYAEDGLPNTEGVLHNGNEKAGTFRSDTKDATSSTTNSRARSRTNTSMNTTPAPTTFAGMIKKFMRPDVYASYAIMRQLVPRDFARIQYSPEVERDAYQHPAVTNVAPLLWIPQDMMGVSRQECAHTNKVTPMTDEGASFNDKGRLIWSEEETGGRPPIWEERVYY</sequence>
<comment type="caution">
    <text evidence="1">The sequence shown here is derived from an EMBL/GenBank/DDBJ whole genome shotgun (WGS) entry which is preliminary data.</text>
</comment>
<evidence type="ECO:0000313" key="2">
    <source>
        <dbReference type="Proteomes" id="UP001172386"/>
    </source>
</evidence>
<organism evidence="1 2">
    <name type="scientific">Neophaeococcomyces mojaviensis</name>
    <dbReference type="NCBI Taxonomy" id="3383035"/>
    <lineage>
        <taxon>Eukaryota</taxon>
        <taxon>Fungi</taxon>
        <taxon>Dikarya</taxon>
        <taxon>Ascomycota</taxon>
        <taxon>Pezizomycotina</taxon>
        <taxon>Eurotiomycetes</taxon>
        <taxon>Chaetothyriomycetidae</taxon>
        <taxon>Chaetothyriales</taxon>
        <taxon>Chaetothyriales incertae sedis</taxon>
        <taxon>Neophaeococcomyces</taxon>
    </lineage>
</organism>
<evidence type="ECO:0000313" key="1">
    <source>
        <dbReference type="EMBL" id="KAJ9652981.1"/>
    </source>
</evidence>
<accession>A0ACC2ZZH4</accession>
<reference evidence="1" key="1">
    <citation type="submission" date="2022-10" db="EMBL/GenBank/DDBJ databases">
        <title>Culturing micro-colonial fungi from biological soil crusts in the Mojave desert and describing Neophaeococcomyces mojavensis, and introducing the new genera and species Taxawa tesnikishii.</title>
        <authorList>
            <person name="Kurbessoian T."/>
            <person name="Stajich J.E."/>
        </authorList>
    </citation>
    <scope>NUCLEOTIDE SEQUENCE</scope>
    <source>
        <strain evidence="1">JES_112</strain>
    </source>
</reference>
<dbReference type="Proteomes" id="UP001172386">
    <property type="component" value="Unassembled WGS sequence"/>
</dbReference>
<protein>
    <submittedName>
        <fullName evidence="1">Phosphate metabolism protein 7</fullName>
    </submittedName>
</protein>
<dbReference type="EMBL" id="JAPDRQ010000173">
    <property type="protein sequence ID" value="KAJ9652981.1"/>
    <property type="molecule type" value="Genomic_DNA"/>
</dbReference>
<keyword evidence="2" id="KW-1185">Reference proteome</keyword>
<gene>
    <name evidence="1" type="primary">PHM7</name>
    <name evidence="1" type="ORF">H2198_007794</name>
</gene>